<dbReference type="AlphaFoldDB" id="A0AAW8PYV6"/>
<dbReference type="InterPro" id="IPR006597">
    <property type="entry name" value="Sel1-like"/>
</dbReference>
<dbReference type="SMART" id="SM00671">
    <property type="entry name" value="SEL1"/>
    <property type="match status" value="5"/>
</dbReference>
<accession>A0AAW8PYV6</accession>
<keyword evidence="1" id="KW-0732">Signal</keyword>
<feature type="signal peptide" evidence="1">
    <location>
        <begin position="1"/>
        <end position="24"/>
    </location>
</feature>
<reference evidence="2" key="1">
    <citation type="submission" date="2023-06" db="EMBL/GenBank/DDBJ databases">
        <title>Genomic Diversity of Vibrio spp. and Metagenomic Analysis of Pathogens in Florida Gulf Coastal Waters Following Hurricane Ian.</title>
        <authorList>
            <person name="Brumfield K.D."/>
        </authorList>
    </citation>
    <scope>NUCLEOTIDE SEQUENCE</scope>
    <source>
        <strain evidence="2">WBS2B-138</strain>
    </source>
</reference>
<evidence type="ECO:0000256" key="1">
    <source>
        <dbReference type="SAM" id="SignalP"/>
    </source>
</evidence>
<gene>
    <name evidence="2" type="ORF">QX249_12365</name>
</gene>
<dbReference type="Gene3D" id="1.25.40.10">
    <property type="entry name" value="Tetratricopeptide repeat domain"/>
    <property type="match status" value="2"/>
</dbReference>
<dbReference type="EMBL" id="JAUHGG010000003">
    <property type="protein sequence ID" value="MDS1821457.1"/>
    <property type="molecule type" value="Genomic_DNA"/>
</dbReference>
<dbReference type="Proteomes" id="UP001253193">
    <property type="component" value="Unassembled WGS sequence"/>
</dbReference>
<sequence length="318" mass="35812">MKTIKLTKYTMLVAALSAPMAALSYNALPLVAYQSDHPSKLSQEENHISAALKSKDLNSLMTYLESGDPKAQLFVAEQLYESALNPEESFRKSFLLTKESAKQGNKDAQLILSKMYYHGVGTNVDYNRSLDWLAHVDEDTKNIEAILEYAQTYLYGTDKIEPNIDLAIHWLKKAATMQHLPSVIDLAEIFENGRWVTPDEDSSKQYRLMAAKLGDPDSQLITAHNFHMDGDFYNAFDWYTRAEANGIREAKLDIGLMHLNGLGVNKDPVKAYVILSEAASEGDSEARRLRDDIAKSFDVYTLVEARKAARLYMQSKVL</sequence>
<dbReference type="SUPFAM" id="SSF81901">
    <property type="entry name" value="HCP-like"/>
    <property type="match status" value="1"/>
</dbReference>
<evidence type="ECO:0000313" key="3">
    <source>
        <dbReference type="Proteomes" id="UP001253193"/>
    </source>
</evidence>
<dbReference type="PANTHER" id="PTHR11102:SF160">
    <property type="entry name" value="ERAD-ASSOCIATED E3 UBIQUITIN-PROTEIN LIGASE COMPONENT HRD3"/>
    <property type="match status" value="1"/>
</dbReference>
<dbReference type="InterPro" id="IPR050767">
    <property type="entry name" value="Sel1_AlgK"/>
</dbReference>
<protein>
    <submittedName>
        <fullName evidence="2">Tetratricopeptide repeat protein</fullName>
    </submittedName>
</protein>
<comment type="caution">
    <text evidence="2">The sequence shown here is derived from an EMBL/GenBank/DDBJ whole genome shotgun (WGS) entry which is preliminary data.</text>
</comment>
<name>A0AAW8PYV6_VIBPH</name>
<feature type="chain" id="PRO_5043443371" evidence="1">
    <location>
        <begin position="25"/>
        <end position="318"/>
    </location>
</feature>
<dbReference type="RefSeq" id="WP_311020348.1">
    <property type="nucleotide sequence ID" value="NZ_JAUHGG010000003.1"/>
</dbReference>
<proteinExistence type="predicted"/>
<evidence type="ECO:0000313" key="2">
    <source>
        <dbReference type="EMBL" id="MDS1821457.1"/>
    </source>
</evidence>
<organism evidence="2 3">
    <name type="scientific">Vibrio parahaemolyticus</name>
    <dbReference type="NCBI Taxonomy" id="670"/>
    <lineage>
        <taxon>Bacteria</taxon>
        <taxon>Pseudomonadati</taxon>
        <taxon>Pseudomonadota</taxon>
        <taxon>Gammaproteobacteria</taxon>
        <taxon>Vibrionales</taxon>
        <taxon>Vibrionaceae</taxon>
        <taxon>Vibrio</taxon>
    </lineage>
</organism>
<dbReference type="InterPro" id="IPR011990">
    <property type="entry name" value="TPR-like_helical_dom_sf"/>
</dbReference>
<dbReference type="PANTHER" id="PTHR11102">
    <property type="entry name" value="SEL-1-LIKE PROTEIN"/>
    <property type="match status" value="1"/>
</dbReference>
<dbReference type="Pfam" id="PF08238">
    <property type="entry name" value="Sel1"/>
    <property type="match status" value="6"/>
</dbReference>